<keyword evidence="1" id="KW-0812">Transmembrane</keyword>
<comment type="caution">
    <text evidence="2">The sequence shown here is derived from an EMBL/GenBank/DDBJ whole genome shotgun (WGS) entry which is preliminary data.</text>
</comment>
<dbReference type="EMBL" id="NBIV01000039">
    <property type="protein sequence ID" value="PXF46430.1"/>
    <property type="molecule type" value="Genomic_DNA"/>
</dbReference>
<feature type="transmembrane region" description="Helical" evidence="1">
    <location>
        <begin position="12"/>
        <end position="30"/>
    </location>
</feature>
<evidence type="ECO:0000313" key="2">
    <source>
        <dbReference type="EMBL" id="PXF46430.1"/>
    </source>
</evidence>
<gene>
    <name evidence="2" type="ORF">BWQ96_03824</name>
</gene>
<evidence type="ECO:0000256" key="1">
    <source>
        <dbReference type="SAM" id="Phobius"/>
    </source>
</evidence>
<keyword evidence="1" id="KW-1133">Transmembrane helix</keyword>
<keyword evidence="1" id="KW-0472">Membrane</keyword>
<reference evidence="2 3" key="1">
    <citation type="journal article" date="2018" name="Mol. Biol. Evol.">
        <title>Analysis of the draft genome of the red seaweed Gracilariopsis chorda provides insights into genome size evolution in Rhodophyta.</title>
        <authorList>
            <person name="Lee J."/>
            <person name="Yang E.C."/>
            <person name="Graf L."/>
            <person name="Yang J.H."/>
            <person name="Qiu H."/>
            <person name="Zel Zion U."/>
            <person name="Chan C.X."/>
            <person name="Stephens T.G."/>
            <person name="Weber A.P.M."/>
            <person name="Boo G.H."/>
            <person name="Boo S.M."/>
            <person name="Kim K.M."/>
            <person name="Shin Y."/>
            <person name="Jung M."/>
            <person name="Lee S.J."/>
            <person name="Yim H.S."/>
            <person name="Lee J.H."/>
            <person name="Bhattacharya D."/>
            <person name="Yoon H.S."/>
        </authorList>
    </citation>
    <scope>NUCLEOTIDE SEQUENCE [LARGE SCALE GENOMIC DNA]</scope>
    <source>
        <strain evidence="2 3">SKKU-2015</strain>
        <tissue evidence="2">Whole body</tissue>
    </source>
</reference>
<proteinExistence type="predicted"/>
<protein>
    <submittedName>
        <fullName evidence="2">3-dehydroquinate synthase</fullName>
    </submittedName>
</protein>
<sequence>MKSSYPNSMDLSFIVPLAITNAFLMLALAVNNRRQLEVFTFQRSLCVLTLVWGRLRCILNTPSVTMTAATPIAQCEFTLHFDADSRRYPIFFSEGVISKPDTFKPFITGDKVLIATNSTIALLYLNRDKSAVPGTIVSVFDVVLPHDE</sequence>
<dbReference type="AlphaFoldDB" id="A0A2V3IZ74"/>
<dbReference type="Proteomes" id="UP000247409">
    <property type="component" value="Unassembled WGS sequence"/>
</dbReference>
<evidence type="ECO:0000313" key="3">
    <source>
        <dbReference type="Proteomes" id="UP000247409"/>
    </source>
</evidence>
<name>A0A2V3IZ74_9FLOR</name>
<keyword evidence="3" id="KW-1185">Reference proteome</keyword>
<accession>A0A2V3IZ74</accession>
<organism evidence="2 3">
    <name type="scientific">Gracilariopsis chorda</name>
    <dbReference type="NCBI Taxonomy" id="448386"/>
    <lineage>
        <taxon>Eukaryota</taxon>
        <taxon>Rhodophyta</taxon>
        <taxon>Florideophyceae</taxon>
        <taxon>Rhodymeniophycidae</taxon>
        <taxon>Gracilariales</taxon>
        <taxon>Gracilariaceae</taxon>
        <taxon>Gracilariopsis</taxon>
    </lineage>
</organism>